<dbReference type="Gene3D" id="3.80.10.10">
    <property type="entry name" value="Ribonuclease Inhibitor"/>
    <property type="match status" value="1"/>
</dbReference>
<dbReference type="OrthoDB" id="2757320at2759"/>
<sequence length="523" mass="59046">MHHCLKIPEILTIIFESLNNNDSESFRPYTDYQTFFALALVCRNFLEPALDALWREQGSFAQLIQTLPTDAWRVSGGVLSITRPLVASDWERFYFYAKRMTYVTVWLSDLRRPRLDPDVYPTIVLSHRPLPLLDNLRQLHCHGANIRMWNVTPFLGPKLTRFSMIFPRGTIAFETTSVLASLPIHTPSLQDLRIYGSTETSLPVCALVCALHDLHTLMLNRIPLTTECISHLSALSNLQKLHATITRDEPTQISSSIRQASFPSLTELFITVDTLTIATDFFEHFLRSSPLQTVKISIRDAPSSQHIHQCFSAMRRHCSMSAMKNISLVSHVDADIVVMDVLDPRAIRSLFSFSNLEVFKFINLISFRNIGNADIVGIARAWPHLRELSLHCLRCDAFQHLAAVTVDGLLPLANCASLKLLYIDLSAMVLDSDTLLRPGQGVSNTTLQTLLISPGPITNPFAVASFLSDVFPSLKHITGWEGEDDTDELIKWREAMSLYQHFVKIRMQEREWAARSGGSTQVT</sequence>
<dbReference type="SUPFAM" id="SSF52058">
    <property type="entry name" value="L domain-like"/>
    <property type="match status" value="1"/>
</dbReference>
<evidence type="ECO:0000313" key="2">
    <source>
        <dbReference type="Proteomes" id="UP000054166"/>
    </source>
</evidence>
<gene>
    <name evidence="1" type="ORF">PILCRDRAFT_1215</name>
</gene>
<dbReference type="HOGENOM" id="CLU_021164_0_0_1"/>
<protein>
    <recommendedName>
        <fullName evidence="3">F-box domain-containing protein</fullName>
    </recommendedName>
</protein>
<dbReference type="InParanoid" id="A0A0C3CMU2"/>
<dbReference type="AlphaFoldDB" id="A0A0C3CMU2"/>
<keyword evidence="2" id="KW-1185">Reference proteome</keyword>
<organism evidence="1 2">
    <name type="scientific">Piloderma croceum (strain F 1598)</name>
    <dbReference type="NCBI Taxonomy" id="765440"/>
    <lineage>
        <taxon>Eukaryota</taxon>
        <taxon>Fungi</taxon>
        <taxon>Dikarya</taxon>
        <taxon>Basidiomycota</taxon>
        <taxon>Agaricomycotina</taxon>
        <taxon>Agaricomycetes</taxon>
        <taxon>Agaricomycetidae</taxon>
        <taxon>Atheliales</taxon>
        <taxon>Atheliaceae</taxon>
        <taxon>Piloderma</taxon>
    </lineage>
</organism>
<dbReference type="InterPro" id="IPR032675">
    <property type="entry name" value="LRR_dom_sf"/>
</dbReference>
<dbReference type="STRING" id="765440.A0A0C3CMU2"/>
<name>A0A0C3CMU2_PILCF</name>
<accession>A0A0C3CMU2</accession>
<reference evidence="1 2" key="1">
    <citation type="submission" date="2014-04" db="EMBL/GenBank/DDBJ databases">
        <authorList>
            <consortium name="DOE Joint Genome Institute"/>
            <person name="Kuo A."/>
            <person name="Tarkka M."/>
            <person name="Buscot F."/>
            <person name="Kohler A."/>
            <person name="Nagy L.G."/>
            <person name="Floudas D."/>
            <person name="Copeland A."/>
            <person name="Barry K.W."/>
            <person name="Cichocki N."/>
            <person name="Veneault-Fourrey C."/>
            <person name="LaButti K."/>
            <person name="Lindquist E.A."/>
            <person name="Lipzen A."/>
            <person name="Lundell T."/>
            <person name="Morin E."/>
            <person name="Murat C."/>
            <person name="Sun H."/>
            <person name="Tunlid A."/>
            <person name="Henrissat B."/>
            <person name="Grigoriev I.V."/>
            <person name="Hibbett D.S."/>
            <person name="Martin F."/>
            <person name="Nordberg H.P."/>
            <person name="Cantor M.N."/>
            <person name="Hua S.X."/>
        </authorList>
    </citation>
    <scope>NUCLEOTIDE SEQUENCE [LARGE SCALE GENOMIC DNA]</scope>
    <source>
        <strain evidence="1 2">F 1598</strain>
    </source>
</reference>
<reference evidence="2" key="2">
    <citation type="submission" date="2015-01" db="EMBL/GenBank/DDBJ databases">
        <title>Evolutionary Origins and Diversification of the Mycorrhizal Mutualists.</title>
        <authorList>
            <consortium name="DOE Joint Genome Institute"/>
            <consortium name="Mycorrhizal Genomics Consortium"/>
            <person name="Kohler A."/>
            <person name="Kuo A."/>
            <person name="Nagy L.G."/>
            <person name="Floudas D."/>
            <person name="Copeland A."/>
            <person name="Barry K.W."/>
            <person name="Cichocki N."/>
            <person name="Veneault-Fourrey C."/>
            <person name="LaButti K."/>
            <person name="Lindquist E.A."/>
            <person name="Lipzen A."/>
            <person name="Lundell T."/>
            <person name="Morin E."/>
            <person name="Murat C."/>
            <person name="Riley R."/>
            <person name="Ohm R."/>
            <person name="Sun H."/>
            <person name="Tunlid A."/>
            <person name="Henrissat B."/>
            <person name="Grigoriev I.V."/>
            <person name="Hibbett D.S."/>
            <person name="Martin F."/>
        </authorList>
    </citation>
    <scope>NUCLEOTIDE SEQUENCE [LARGE SCALE GENOMIC DNA]</scope>
    <source>
        <strain evidence="2">F 1598</strain>
    </source>
</reference>
<dbReference type="Proteomes" id="UP000054166">
    <property type="component" value="Unassembled WGS sequence"/>
</dbReference>
<proteinExistence type="predicted"/>
<evidence type="ECO:0008006" key="3">
    <source>
        <dbReference type="Google" id="ProtNLM"/>
    </source>
</evidence>
<evidence type="ECO:0000313" key="1">
    <source>
        <dbReference type="EMBL" id="KIM90987.1"/>
    </source>
</evidence>
<dbReference type="EMBL" id="KN832972">
    <property type="protein sequence ID" value="KIM90987.1"/>
    <property type="molecule type" value="Genomic_DNA"/>
</dbReference>